<sequence>MVKTLSGLHIAKTVFGPAIYGKEVVDAKNKKDNLCYGPTTVHENSEQEILRKMFELEGLGISAQDCQKDDMIHKYLDEYSKKISFEQGRIIAPFPSKENIS</sequence>
<dbReference type="EMBL" id="JAVFWL010000006">
    <property type="protein sequence ID" value="KAK6763155.1"/>
    <property type="molecule type" value="Genomic_DNA"/>
</dbReference>
<evidence type="ECO:0000313" key="3">
    <source>
        <dbReference type="Proteomes" id="UP001303046"/>
    </source>
</evidence>
<reference evidence="1 3" key="1">
    <citation type="submission" date="2023-08" db="EMBL/GenBank/DDBJ databases">
        <title>A Necator americanus chromosomal reference genome.</title>
        <authorList>
            <person name="Ilik V."/>
            <person name="Petrzelkova K.J."/>
            <person name="Pardy F."/>
            <person name="Fuh T."/>
            <person name="Niatou-Singa F.S."/>
            <person name="Gouil Q."/>
            <person name="Baker L."/>
            <person name="Ritchie M.E."/>
            <person name="Jex A.R."/>
            <person name="Gazzola D."/>
            <person name="Li H."/>
            <person name="Toshio Fujiwara R."/>
            <person name="Zhan B."/>
            <person name="Aroian R.V."/>
            <person name="Pafco B."/>
            <person name="Schwarz E.M."/>
        </authorList>
    </citation>
    <scope>NUCLEOTIDE SEQUENCE [LARGE SCALE GENOMIC DNA]</scope>
    <source>
        <strain evidence="1 3">Aroian</strain>
        <tissue evidence="1">Whole animal</tissue>
    </source>
</reference>
<proteinExistence type="predicted"/>
<dbReference type="Proteomes" id="UP001303046">
    <property type="component" value="Unassembled WGS sequence"/>
</dbReference>
<organism evidence="1 3">
    <name type="scientific">Necator americanus</name>
    <name type="common">Human hookworm</name>
    <dbReference type="NCBI Taxonomy" id="51031"/>
    <lineage>
        <taxon>Eukaryota</taxon>
        <taxon>Metazoa</taxon>
        <taxon>Ecdysozoa</taxon>
        <taxon>Nematoda</taxon>
        <taxon>Chromadorea</taxon>
        <taxon>Rhabditida</taxon>
        <taxon>Rhabditina</taxon>
        <taxon>Rhabditomorpha</taxon>
        <taxon>Strongyloidea</taxon>
        <taxon>Ancylostomatidae</taxon>
        <taxon>Bunostominae</taxon>
        <taxon>Necator</taxon>
    </lineage>
</organism>
<name>A0ABR1EKE7_NECAM</name>
<dbReference type="EMBL" id="JAVFWL010000006">
    <property type="protein sequence ID" value="KAK6763154.1"/>
    <property type="molecule type" value="Genomic_DNA"/>
</dbReference>
<comment type="caution">
    <text evidence="1">The sequence shown here is derived from an EMBL/GenBank/DDBJ whole genome shotgun (WGS) entry which is preliminary data.</text>
</comment>
<accession>A0ABR1EKE7</accession>
<protein>
    <submittedName>
        <fullName evidence="1">Uncharacterized protein</fullName>
    </submittedName>
</protein>
<evidence type="ECO:0000313" key="2">
    <source>
        <dbReference type="EMBL" id="KAK6763155.1"/>
    </source>
</evidence>
<gene>
    <name evidence="1" type="primary">Necator_chrX.g23914</name>
    <name evidence="2" type="synonym">Necator_chrX.g23915</name>
    <name evidence="1" type="ORF">RB195_023749</name>
    <name evidence="2" type="ORF">RB195_023750</name>
</gene>
<keyword evidence="3" id="KW-1185">Reference proteome</keyword>
<evidence type="ECO:0000313" key="1">
    <source>
        <dbReference type="EMBL" id="KAK6763154.1"/>
    </source>
</evidence>